<dbReference type="InterPro" id="IPR029058">
    <property type="entry name" value="AB_hydrolase_fold"/>
</dbReference>
<organism evidence="4 5">
    <name type="scientific">Sphingobium chlorophenolicum L-1</name>
    <dbReference type="NCBI Taxonomy" id="690566"/>
    <lineage>
        <taxon>Bacteria</taxon>
        <taxon>Pseudomonadati</taxon>
        <taxon>Pseudomonadota</taxon>
        <taxon>Alphaproteobacteria</taxon>
        <taxon>Sphingomonadales</taxon>
        <taxon>Sphingomonadaceae</taxon>
        <taxon>Sphingobium</taxon>
    </lineage>
</organism>
<feature type="domain" description="Peptidase S9 prolyl oligopeptidase catalytic" evidence="2">
    <location>
        <begin position="150"/>
        <end position="231"/>
    </location>
</feature>
<name>F6F285_SPHCR</name>
<evidence type="ECO:0000313" key="5">
    <source>
        <dbReference type="Proteomes" id="UP000007150"/>
    </source>
</evidence>
<feature type="domain" description="BD-FAE-like" evidence="3">
    <location>
        <begin position="19"/>
        <end position="124"/>
    </location>
</feature>
<keyword evidence="1" id="KW-0378">Hydrolase</keyword>
<evidence type="ECO:0000256" key="1">
    <source>
        <dbReference type="ARBA" id="ARBA00022801"/>
    </source>
</evidence>
<proteinExistence type="predicted"/>
<evidence type="ECO:0000259" key="3">
    <source>
        <dbReference type="Pfam" id="PF20434"/>
    </source>
</evidence>
<dbReference type="GO" id="GO:0006508">
    <property type="term" value="P:proteolysis"/>
    <property type="evidence" value="ECO:0007669"/>
    <property type="project" value="InterPro"/>
</dbReference>
<dbReference type="InterPro" id="IPR050300">
    <property type="entry name" value="GDXG_lipolytic_enzyme"/>
</dbReference>
<protein>
    <submittedName>
        <fullName evidence="4">Uncharacterized protein</fullName>
    </submittedName>
</protein>
<dbReference type="Pfam" id="PF20434">
    <property type="entry name" value="BD-FAE"/>
    <property type="match status" value="1"/>
</dbReference>
<accession>F6F285</accession>
<dbReference type="PANTHER" id="PTHR48081">
    <property type="entry name" value="AB HYDROLASE SUPERFAMILY PROTEIN C4A8.06C"/>
    <property type="match status" value="1"/>
</dbReference>
<keyword evidence="5" id="KW-1185">Reference proteome</keyword>
<evidence type="ECO:0000259" key="2">
    <source>
        <dbReference type="Pfam" id="PF00326"/>
    </source>
</evidence>
<evidence type="ECO:0000313" key="4">
    <source>
        <dbReference type="EMBL" id="AEG50585.1"/>
    </source>
</evidence>
<dbReference type="RefSeq" id="WP_013848819.1">
    <property type="nucleotide sequence ID" value="NC_015594.1"/>
</dbReference>
<dbReference type="STRING" id="690566.Sphch_2953"/>
<dbReference type="InterPro" id="IPR049492">
    <property type="entry name" value="BD-FAE-like_dom"/>
</dbReference>
<dbReference type="AlphaFoldDB" id="F6F285"/>
<dbReference type="InterPro" id="IPR001375">
    <property type="entry name" value="Peptidase_S9_cat"/>
</dbReference>
<dbReference type="Gene3D" id="3.40.50.1820">
    <property type="entry name" value="alpha/beta hydrolase"/>
    <property type="match status" value="1"/>
</dbReference>
<gene>
    <name evidence="4" type="ORF">Sphch_2953</name>
</gene>
<dbReference type="GO" id="GO:0008236">
    <property type="term" value="F:serine-type peptidase activity"/>
    <property type="evidence" value="ECO:0007669"/>
    <property type="project" value="InterPro"/>
</dbReference>
<dbReference type="Proteomes" id="UP000007150">
    <property type="component" value="Chromosome 2"/>
</dbReference>
<dbReference type="Pfam" id="PF00326">
    <property type="entry name" value="Peptidase_S9"/>
    <property type="match status" value="1"/>
</dbReference>
<sequence length="268" mass="28063">MIVKSNIVYANSPRPLLWDIYRPDEASGPLPAVLVFYGGGYMHGSPEDMAAACAALVDQGFVAIAPEYRLFGEAAWPAALRDAEQAIAAAVANAGSLGIDPNLVFCLGYSAGAHLSLLAAASTGLAAGLASFFPRVRIGSAEAGRFGLSDPAQWTAASPIAFADKLPPTIIFTGDDDEVVPFEDSVDLYRAMRAAGGVADLQIFSPLPHEFVTLPGMREQTIASAAAFFRRSVIDREEFSSAVADLRAWWATIIPTLAASNAPAGATS</sequence>
<dbReference type="SUPFAM" id="SSF53474">
    <property type="entry name" value="alpha/beta-Hydrolases"/>
    <property type="match status" value="1"/>
</dbReference>
<dbReference type="EMBL" id="CP002799">
    <property type="protein sequence ID" value="AEG50585.1"/>
    <property type="molecule type" value="Genomic_DNA"/>
</dbReference>
<dbReference type="KEGG" id="sch:Sphch_2953"/>
<dbReference type="HOGENOM" id="CLU_012494_4_0_5"/>
<reference evidence="4 5" key="1">
    <citation type="submission" date="2011-05" db="EMBL/GenBank/DDBJ databases">
        <title>Complete sequence of chromosome 2 of Sphingobium chlorophenolicum L-1.</title>
        <authorList>
            <consortium name="US DOE Joint Genome Institute"/>
            <person name="Lucas S."/>
            <person name="Han J."/>
            <person name="Lapidus A."/>
            <person name="Cheng J.-F."/>
            <person name="Goodwin L."/>
            <person name="Pitluck S."/>
            <person name="Peters L."/>
            <person name="Daligault H."/>
            <person name="Han C."/>
            <person name="Tapia R."/>
            <person name="Land M."/>
            <person name="Hauser L."/>
            <person name="Kyrpides N."/>
            <person name="Ivanova N."/>
            <person name="Pagani I."/>
            <person name="Turner P."/>
            <person name="Copley S."/>
            <person name="Woyke T."/>
        </authorList>
    </citation>
    <scope>NUCLEOTIDE SEQUENCE [LARGE SCALE GENOMIC DNA]</scope>
    <source>
        <strain evidence="4 5">L-1</strain>
    </source>
</reference>